<feature type="compositionally biased region" description="Low complexity" evidence="4">
    <location>
        <begin position="388"/>
        <end position="402"/>
    </location>
</feature>
<feature type="compositionally biased region" description="Basic and acidic residues" evidence="4">
    <location>
        <begin position="488"/>
        <end position="504"/>
    </location>
</feature>
<feature type="region of interest" description="Disordered" evidence="4">
    <location>
        <begin position="377"/>
        <end position="412"/>
    </location>
</feature>
<evidence type="ECO:0000259" key="5">
    <source>
        <dbReference type="Pfam" id="PF13178"/>
    </source>
</evidence>
<dbReference type="GO" id="GO:0005516">
    <property type="term" value="F:calmodulin binding"/>
    <property type="evidence" value="ECO:0007669"/>
    <property type="project" value="UniProtKB-KW"/>
</dbReference>
<comment type="similarity">
    <text evidence="2">Belongs to the IQD family.</text>
</comment>
<dbReference type="PANTHER" id="PTHR32295:SF154">
    <property type="entry name" value="PROTEIN IQ-DOMAIN 32"/>
    <property type="match status" value="1"/>
</dbReference>
<dbReference type="PANTHER" id="PTHR32295">
    <property type="entry name" value="IQ-DOMAIN 5-RELATED"/>
    <property type="match status" value="1"/>
</dbReference>
<dbReference type="RefSeq" id="XP_010271431.1">
    <property type="nucleotide sequence ID" value="XM_010273129.2"/>
</dbReference>
<evidence type="ECO:0000313" key="7">
    <source>
        <dbReference type="RefSeq" id="XP_010271430.1"/>
    </source>
</evidence>
<dbReference type="AlphaFoldDB" id="A0A1U8B6B6"/>
<evidence type="ECO:0000256" key="1">
    <source>
        <dbReference type="ARBA" id="ARBA00022860"/>
    </source>
</evidence>
<feature type="region of interest" description="Disordered" evidence="4">
    <location>
        <begin position="470"/>
        <end position="574"/>
    </location>
</feature>
<evidence type="ECO:0000256" key="3">
    <source>
        <dbReference type="ARBA" id="ARBA00024378"/>
    </source>
</evidence>
<dbReference type="PROSITE" id="PS50096">
    <property type="entry name" value="IQ"/>
    <property type="match status" value="2"/>
</dbReference>
<dbReference type="STRING" id="4432.A0A1U8B6B6"/>
<feature type="compositionally biased region" description="Polar residues" evidence="4">
    <location>
        <begin position="640"/>
        <end position="656"/>
    </location>
</feature>
<dbReference type="InterPro" id="IPR000048">
    <property type="entry name" value="IQ_motif_EF-hand-BS"/>
</dbReference>
<feature type="compositionally biased region" description="Polar residues" evidence="4">
    <location>
        <begin position="477"/>
        <end position="487"/>
    </location>
</feature>
<sequence length="810" mass="88240">MVRSSTSCFKIITCGSDSVDKDDLQRTESKGSTDKRGWSFRKRSARHRVLINTVISETPSTGNKESPETTAVDFHPSTNPMVPEKISASQGADETTQLLITENPKILDPLVAADDVSKADYNLQESDAIVIQAAIRGFLARITLLKLKNVIKLQAAMRGHLVRRQAVGSLRCVQAIVKMQALVRARRAHTLAEGLVSEEKLNGKHEKNNQTMGNDGFGTKANQISSSTEKLLSNGFARQLLQSTPKTKPIQIKCDPLRHDSAWKWLERWMAVSSSSEFAQSQRLDRLENQEQGEKAGTIFSEVGTEITAEVVSETADLKSNIRETETSLESEENLITYDANNYDFQACCPTSSSARDDHEQAQLKDVGFDKAQETLSKIDLPPNQTESQPGASSSMLASSVSEKPEMDNEQPKLTVKWAASEQLETEGKKFGLGSRKACNPAFIAAQSKFEELSSTATSGRLIASTCPNVGVESKRQTISSPANSITRAKDTSPTENSTSHDSRFQIGGSDCGIELSVSSTLDSPDRSEVGGEFDSEAKVAERGTTDPSDFTDHSSTIGDPAVEDNTLPSTSLSIPSHFVSNQLEKNEDVNGESVDSIVAAGSLVVEQQTERSASDVQIQLDQVINQRAYRSSPEGSPRSHVTVTESHGTPSSQVSVKAKRNQSDKSRATQARTSESAGKRSPANHSPDSSVRSSTEQLPKDLKNGKRRNSFGSTRPDHIDQERRDSGSSNSLPGYMQATESARAKAHAHNSPRSSPDVQDKDIYMKKRHSLPGANGKEGSPRMQRSMSQAQKGVKGNGAHSLHERKWQR</sequence>
<feature type="compositionally biased region" description="Basic and acidic residues" evidence="4">
    <location>
        <begin position="716"/>
        <end position="727"/>
    </location>
</feature>
<evidence type="ECO:0000313" key="8">
    <source>
        <dbReference type="RefSeq" id="XP_010271431.1"/>
    </source>
</evidence>
<dbReference type="eggNOG" id="KOG1075">
    <property type="taxonomic scope" value="Eukaryota"/>
</dbReference>
<dbReference type="OrthoDB" id="1747078at2759"/>
<dbReference type="Gene3D" id="1.20.5.190">
    <property type="match status" value="1"/>
</dbReference>
<name>A0A1U8B6B6_NELNU</name>
<keyword evidence="1" id="KW-0112">Calmodulin-binding</keyword>
<protein>
    <submittedName>
        <fullName evidence="7 8">Protein IQ-DOMAIN 32-like isoform X1</fullName>
    </submittedName>
</protein>
<dbReference type="Proteomes" id="UP000189703">
    <property type="component" value="Unplaced"/>
</dbReference>
<keyword evidence="6" id="KW-1185">Reference proteome</keyword>
<evidence type="ECO:0000256" key="2">
    <source>
        <dbReference type="ARBA" id="ARBA00024341"/>
    </source>
</evidence>
<feature type="domain" description="DUF4005" evidence="5">
    <location>
        <begin position="680"/>
        <end position="787"/>
    </location>
</feature>
<accession>A0A1U8B6B6</accession>
<feature type="compositionally biased region" description="Basic and acidic residues" evidence="4">
    <location>
        <begin position="524"/>
        <end position="545"/>
    </location>
</feature>
<dbReference type="RefSeq" id="XP_010271430.1">
    <property type="nucleotide sequence ID" value="XM_010273128.2"/>
</dbReference>
<dbReference type="SMART" id="SM00015">
    <property type="entry name" value="IQ"/>
    <property type="match status" value="2"/>
</dbReference>
<evidence type="ECO:0000313" key="6">
    <source>
        <dbReference type="Proteomes" id="UP000189703"/>
    </source>
</evidence>
<proteinExistence type="inferred from homology"/>
<dbReference type="OMA" id="NSVPHFM"/>
<gene>
    <name evidence="7 8" type="primary">LOC104607486</name>
</gene>
<dbReference type="KEGG" id="nnu:104607486"/>
<dbReference type="InterPro" id="IPR025064">
    <property type="entry name" value="DUF4005"/>
</dbReference>
<feature type="region of interest" description="Disordered" evidence="4">
    <location>
        <begin position="628"/>
        <end position="810"/>
    </location>
</feature>
<reference evidence="7 8" key="1">
    <citation type="submission" date="2025-04" db="UniProtKB">
        <authorList>
            <consortium name="RefSeq"/>
        </authorList>
    </citation>
    <scope>IDENTIFICATION</scope>
</reference>
<evidence type="ECO:0000256" key="4">
    <source>
        <dbReference type="SAM" id="MobiDB-lite"/>
    </source>
</evidence>
<dbReference type="GeneID" id="104607486"/>
<feature type="compositionally biased region" description="Polar residues" evidence="4">
    <location>
        <begin position="546"/>
        <end position="558"/>
    </location>
</feature>
<dbReference type="Pfam" id="PF00612">
    <property type="entry name" value="IQ"/>
    <property type="match status" value="2"/>
</dbReference>
<feature type="compositionally biased region" description="Polar residues" evidence="4">
    <location>
        <begin position="684"/>
        <end position="698"/>
    </location>
</feature>
<organism evidence="6 7">
    <name type="scientific">Nelumbo nucifera</name>
    <name type="common">Sacred lotus</name>
    <dbReference type="NCBI Taxonomy" id="4432"/>
    <lineage>
        <taxon>Eukaryota</taxon>
        <taxon>Viridiplantae</taxon>
        <taxon>Streptophyta</taxon>
        <taxon>Embryophyta</taxon>
        <taxon>Tracheophyta</taxon>
        <taxon>Spermatophyta</taxon>
        <taxon>Magnoliopsida</taxon>
        <taxon>Proteales</taxon>
        <taxon>Nelumbonaceae</taxon>
        <taxon>Nelumbo</taxon>
    </lineage>
</organism>
<dbReference type="Pfam" id="PF13178">
    <property type="entry name" value="DUF4005"/>
    <property type="match status" value="1"/>
</dbReference>
<comment type="subunit">
    <text evidence="3">Binds to multiple calmodulin (CaM) in the presence of Ca(2+) and CaM-like proteins.</text>
</comment>